<feature type="domain" description="Tetrapyrrole biosynthesis uroporphyrinogen III synthase" evidence="8">
    <location>
        <begin position="78"/>
        <end position="299"/>
    </location>
</feature>
<evidence type="ECO:0000256" key="2">
    <source>
        <dbReference type="ARBA" id="ARBA00008133"/>
    </source>
</evidence>
<evidence type="ECO:0000313" key="9">
    <source>
        <dbReference type="EMBL" id="WZN66784.1"/>
    </source>
</evidence>
<accession>A0AAX4PME5</accession>
<evidence type="ECO:0000313" key="10">
    <source>
        <dbReference type="Proteomes" id="UP001472866"/>
    </source>
</evidence>
<dbReference type="GO" id="GO:0006780">
    <property type="term" value="P:uroporphyrinogen III biosynthetic process"/>
    <property type="evidence" value="ECO:0007669"/>
    <property type="project" value="UniProtKB-UniRule"/>
</dbReference>
<dbReference type="SUPFAM" id="SSF69618">
    <property type="entry name" value="HemD-like"/>
    <property type="match status" value="1"/>
</dbReference>
<dbReference type="PANTHER" id="PTHR38042">
    <property type="entry name" value="UROPORPHYRINOGEN-III SYNTHASE, CHLOROPLASTIC"/>
    <property type="match status" value="1"/>
</dbReference>
<dbReference type="PANTHER" id="PTHR38042:SF1">
    <property type="entry name" value="UROPORPHYRINOGEN-III SYNTHASE, CHLOROPLASTIC"/>
    <property type="match status" value="1"/>
</dbReference>
<keyword evidence="5 7" id="KW-0627">Porphyrin biosynthesis</keyword>
<organism evidence="9 10">
    <name type="scientific">Chloropicon roscoffensis</name>
    <dbReference type="NCBI Taxonomy" id="1461544"/>
    <lineage>
        <taxon>Eukaryota</taxon>
        <taxon>Viridiplantae</taxon>
        <taxon>Chlorophyta</taxon>
        <taxon>Chloropicophyceae</taxon>
        <taxon>Chloropicales</taxon>
        <taxon>Chloropicaceae</taxon>
        <taxon>Chloropicon</taxon>
    </lineage>
</organism>
<dbReference type="Pfam" id="PF02602">
    <property type="entry name" value="HEM4"/>
    <property type="match status" value="1"/>
</dbReference>
<dbReference type="Gene3D" id="3.40.50.10090">
    <property type="match status" value="2"/>
</dbReference>
<evidence type="ECO:0000256" key="3">
    <source>
        <dbReference type="ARBA" id="ARBA00013109"/>
    </source>
</evidence>
<dbReference type="InterPro" id="IPR003754">
    <property type="entry name" value="4pyrrol_synth_uPrphyn_synth"/>
</dbReference>
<protein>
    <recommendedName>
        <fullName evidence="3 7">Uroporphyrinogen-III synthase</fullName>
        <ecNumber evidence="3 7">4.2.1.75</ecNumber>
    </recommendedName>
</protein>
<dbReference type="Proteomes" id="UP001472866">
    <property type="component" value="Chromosome 16"/>
</dbReference>
<dbReference type="InterPro" id="IPR036108">
    <property type="entry name" value="4pyrrol_syn_uPrphyn_synt_sf"/>
</dbReference>
<evidence type="ECO:0000259" key="8">
    <source>
        <dbReference type="Pfam" id="PF02602"/>
    </source>
</evidence>
<keyword evidence="4 7" id="KW-0456">Lyase</keyword>
<name>A0AAX4PME5_9CHLO</name>
<dbReference type="EC" id="4.2.1.75" evidence="3 7"/>
<comment type="pathway">
    <text evidence="1 7">Porphyrin-containing compound metabolism; protoporphyrin-IX biosynthesis; coproporphyrinogen-III from 5-aminolevulinate: step 3/4.</text>
</comment>
<comment type="catalytic activity">
    <reaction evidence="6 7">
        <text>hydroxymethylbilane = uroporphyrinogen III + H2O</text>
        <dbReference type="Rhea" id="RHEA:18965"/>
        <dbReference type="ChEBI" id="CHEBI:15377"/>
        <dbReference type="ChEBI" id="CHEBI:57308"/>
        <dbReference type="ChEBI" id="CHEBI:57845"/>
        <dbReference type="EC" id="4.2.1.75"/>
    </reaction>
</comment>
<keyword evidence="10" id="KW-1185">Reference proteome</keyword>
<dbReference type="AlphaFoldDB" id="A0AAX4PME5"/>
<dbReference type="CDD" id="cd06578">
    <property type="entry name" value="HemD"/>
    <property type="match status" value="1"/>
</dbReference>
<reference evidence="9 10" key="1">
    <citation type="submission" date="2024-03" db="EMBL/GenBank/DDBJ databases">
        <title>Complete genome sequence of the green alga Chloropicon roscoffensis RCC1871.</title>
        <authorList>
            <person name="Lemieux C."/>
            <person name="Pombert J.-F."/>
            <person name="Otis C."/>
            <person name="Turmel M."/>
        </authorList>
    </citation>
    <scope>NUCLEOTIDE SEQUENCE [LARGE SCALE GENOMIC DNA]</scope>
    <source>
        <strain evidence="9 10">RCC1871</strain>
    </source>
</reference>
<comment type="similarity">
    <text evidence="2 7">Belongs to the uroporphyrinogen-III synthase family.</text>
</comment>
<sequence>MAKMAKMMGFSRGVDVMRVSSAGRAIDGRRTERHGGCTGLRSFVRGRVGRVLERGATATAFASTSPAVLLTREESKNDKLRALLEGRGYETFELPLVEHTRNEGGRADLVHELAGGEGRVDWFITTSPEAAVVFTDCWREAGSPRWPRVASIGKGTTRALEENGAGGLIGFTPSKATGKVLARELPFPDGGAPIVVYPSSELASGDVEAGLGSRGFRVRRINTYGTRPVESLTEAQVQAASAAEVVTFGSPSAIRAWKHLTGRTDVFSCCIGGTSHEACLKNGFEEAKVYSPSKPGLEGWTDVVTEVMDLLATEEGRG</sequence>
<dbReference type="EMBL" id="CP151516">
    <property type="protein sequence ID" value="WZN66784.1"/>
    <property type="molecule type" value="Genomic_DNA"/>
</dbReference>
<dbReference type="GO" id="GO:0006782">
    <property type="term" value="P:protoporphyrinogen IX biosynthetic process"/>
    <property type="evidence" value="ECO:0007669"/>
    <property type="project" value="UniProtKB-UniRule"/>
</dbReference>
<dbReference type="InterPro" id="IPR039793">
    <property type="entry name" value="UROS/Hem4"/>
</dbReference>
<proteinExistence type="inferred from homology"/>
<evidence type="ECO:0000256" key="7">
    <source>
        <dbReference type="RuleBase" id="RU366031"/>
    </source>
</evidence>
<dbReference type="GO" id="GO:0004852">
    <property type="term" value="F:uroporphyrinogen-III synthase activity"/>
    <property type="evidence" value="ECO:0007669"/>
    <property type="project" value="UniProtKB-UniRule"/>
</dbReference>
<gene>
    <name evidence="9" type="ORF">HKI87_16g83540</name>
</gene>
<evidence type="ECO:0000256" key="4">
    <source>
        <dbReference type="ARBA" id="ARBA00023239"/>
    </source>
</evidence>
<comment type="function">
    <text evidence="7">Catalyzes cyclization of the linear tetrapyrrole, hydroxymethylbilane, to the macrocyclic uroporphyrinogen III.</text>
</comment>
<evidence type="ECO:0000256" key="6">
    <source>
        <dbReference type="ARBA" id="ARBA00048617"/>
    </source>
</evidence>
<evidence type="ECO:0000256" key="5">
    <source>
        <dbReference type="ARBA" id="ARBA00023244"/>
    </source>
</evidence>
<evidence type="ECO:0000256" key="1">
    <source>
        <dbReference type="ARBA" id="ARBA00004772"/>
    </source>
</evidence>